<feature type="chain" id="PRO_5033671726" evidence="5">
    <location>
        <begin position="20"/>
        <end position="276"/>
    </location>
</feature>
<feature type="domain" description="Phosphotyrosine protein phosphatase I" evidence="6">
    <location>
        <begin position="57"/>
        <end position="207"/>
    </location>
</feature>
<dbReference type="Gene3D" id="3.40.50.2300">
    <property type="match status" value="1"/>
</dbReference>
<feature type="signal peptide" evidence="5">
    <location>
        <begin position="1"/>
        <end position="19"/>
    </location>
</feature>
<sequence>MVILAVILAVFVCILTVWAGDYRVSKNEDGLYTVQYNPEDYSYGPTLAPTMLANPGDKILFTTPACRIRAPMAAAIMSVLLHNLNKTRFFKVDTAALFSSQQEKGPDPRTLKVLRRHRIILKDHKIRTLLTKDFRRFHGIYAFDNKFKEEYTKRQPKAFFSAFAPLAIWDGNSRGTLEIPDPYYSDDVGFEECYQSILRACVGYLYALFTCSEDFLGVMPQYLVVPTPSQDEFPRVESEEIIKYNSSEQNRHHDIMVRQAAKALKKRDPYNWATFY</sequence>
<feature type="active site" evidence="4">
    <location>
        <position position="69"/>
    </location>
</feature>
<comment type="similarity">
    <text evidence="1">Belongs to the low molecular weight phosphotyrosine protein phosphatase family.</text>
</comment>
<dbReference type="InterPro" id="IPR023485">
    <property type="entry name" value="Ptyr_pPase"/>
</dbReference>
<evidence type="ECO:0000256" key="2">
    <source>
        <dbReference type="ARBA" id="ARBA00022801"/>
    </source>
</evidence>
<dbReference type="GO" id="GO:0004725">
    <property type="term" value="F:protein tyrosine phosphatase activity"/>
    <property type="evidence" value="ECO:0007669"/>
    <property type="project" value="InterPro"/>
</dbReference>
<organism evidence="7">
    <name type="scientific">Cacopsylla melanoneura</name>
    <dbReference type="NCBI Taxonomy" id="428564"/>
    <lineage>
        <taxon>Eukaryota</taxon>
        <taxon>Metazoa</taxon>
        <taxon>Ecdysozoa</taxon>
        <taxon>Arthropoda</taxon>
        <taxon>Hexapoda</taxon>
        <taxon>Insecta</taxon>
        <taxon>Pterygota</taxon>
        <taxon>Neoptera</taxon>
        <taxon>Paraneoptera</taxon>
        <taxon>Hemiptera</taxon>
        <taxon>Sternorrhyncha</taxon>
        <taxon>Psylloidea</taxon>
        <taxon>Psyllidae</taxon>
        <taxon>Psyllinae</taxon>
        <taxon>Cacopsylla</taxon>
    </lineage>
</organism>
<evidence type="ECO:0000256" key="4">
    <source>
        <dbReference type="PIRSR" id="PIRSR617867-1"/>
    </source>
</evidence>
<dbReference type="EMBL" id="HBUF01112828">
    <property type="protein sequence ID" value="CAG6640594.1"/>
    <property type="molecule type" value="Transcribed_RNA"/>
</dbReference>
<keyword evidence="3" id="KW-0904">Protein phosphatase</keyword>
<evidence type="ECO:0000256" key="3">
    <source>
        <dbReference type="ARBA" id="ARBA00022912"/>
    </source>
</evidence>
<dbReference type="PRINTS" id="PR00719">
    <property type="entry name" value="LMWPTPASE"/>
</dbReference>
<evidence type="ECO:0000256" key="5">
    <source>
        <dbReference type="SAM" id="SignalP"/>
    </source>
</evidence>
<dbReference type="PANTHER" id="PTHR11717">
    <property type="entry name" value="LOW MOLECULAR WEIGHT PROTEIN TYROSINE PHOSPHATASE"/>
    <property type="match status" value="1"/>
</dbReference>
<dbReference type="AlphaFoldDB" id="A0A8D8VYM4"/>
<accession>A0A8D8VYM4</accession>
<dbReference type="SUPFAM" id="SSF52788">
    <property type="entry name" value="Phosphotyrosine protein phosphatases I"/>
    <property type="match status" value="1"/>
</dbReference>
<dbReference type="EMBL" id="HBUF01112826">
    <property type="protein sequence ID" value="CAG6640588.1"/>
    <property type="molecule type" value="Transcribed_RNA"/>
</dbReference>
<keyword evidence="2" id="KW-0378">Hydrolase</keyword>
<proteinExistence type="inferred from homology"/>
<name>A0A8D8VYM4_9HEMI</name>
<dbReference type="PANTHER" id="PTHR11717:SF7">
    <property type="entry name" value="LOW MOLECULAR WEIGHT PHOSPHOTYROSINE PROTEIN PHOSPHATASE"/>
    <property type="match status" value="1"/>
</dbReference>
<keyword evidence="5" id="KW-0732">Signal</keyword>
<dbReference type="InterPro" id="IPR050438">
    <property type="entry name" value="LMW_PTPase"/>
</dbReference>
<feature type="active site" description="Proton donor" evidence="4">
    <location>
        <position position="181"/>
    </location>
</feature>
<dbReference type="EMBL" id="HBUF01112829">
    <property type="protein sequence ID" value="CAG6640598.1"/>
    <property type="molecule type" value="Transcribed_RNA"/>
</dbReference>
<dbReference type="Pfam" id="PF01451">
    <property type="entry name" value="LMWPc"/>
    <property type="match status" value="1"/>
</dbReference>
<evidence type="ECO:0000259" key="6">
    <source>
        <dbReference type="SMART" id="SM00226"/>
    </source>
</evidence>
<evidence type="ECO:0000313" key="7">
    <source>
        <dbReference type="EMBL" id="CAG6640588.1"/>
    </source>
</evidence>
<protein>
    <submittedName>
        <fullName evidence="7">Low molecular weight phosphotyrosine protein phosphatase</fullName>
    </submittedName>
</protein>
<dbReference type="SMART" id="SM00226">
    <property type="entry name" value="LMWPc"/>
    <property type="match status" value="1"/>
</dbReference>
<evidence type="ECO:0000256" key="1">
    <source>
        <dbReference type="ARBA" id="ARBA00011063"/>
    </source>
</evidence>
<dbReference type="InterPro" id="IPR036196">
    <property type="entry name" value="Ptyr_pPase_sf"/>
</dbReference>
<dbReference type="InterPro" id="IPR017867">
    <property type="entry name" value="Tyr_phospatase_low_mol_wt"/>
</dbReference>
<reference evidence="7" key="1">
    <citation type="submission" date="2021-05" db="EMBL/GenBank/DDBJ databases">
        <authorList>
            <person name="Alioto T."/>
            <person name="Alioto T."/>
            <person name="Gomez Garrido J."/>
        </authorList>
    </citation>
    <scope>NUCLEOTIDE SEQUENCE</scope>
</reference>